<dbReference type="InterPro" id="IPR003749">
    <property type="entry name" value="ThiS/MoaD-like"/>
</dbReference>
<dbReference type="RefSeq" id="WP_379770910.1">
    <property type="nucleotide sequence ID" value="NZ_JBHSMZ010000006.1"/>
</dbReference>
<evidence type="ECO:0000313" key="1">
    <source>
        <dbReference type="EMBL" id="MFC5549215.1"/>
    </source>
</evidence>
<protein>
    <submittedName>
        <fullName evidence="1">MoaD/ThiS family protein</fullName>
    </submittedName>
</protein>
<name>A0ABW0RZT9_9BURK</name>
<dbReference type="Proteomes" id="UP001596086">
    <property type="component" value="Unassembled WGS sequence"/>
</dbReference>
<dbReference type="SUPFAM" id="SSF54285">
    <property type="entry name" value="MoaD/ThiS"/>
    <property type="match status" value="1"/>
</dbReference>
<keyword evidence="2" id="KW-1185">Reference proteome</keyword>
<evidence type="ECO:0000313" key="2">
    <source>
        <dbReference type="Proteomes" id="UP001596086"/>
    </source>
</evidence>
<organism evidence="1 2">
    <name type="scientific">Massilia aerilata</name>
    <dbReference type="NCBI Taxonomy" id="453817"/>
    <lineage>
        <taxon>Bacteria</taxon>
        <taxon>Pseudomonadati</taxon>
        <taxon>Pseudomonadota</taxon>
        <taxon>Betaproteobacteria</taxon>
        <taxon>Burkholderiales</taxon>
        <taxon>Oxalobacteraceae</taxon>
        <taxon>Telluria group</taxon>
        <taxon>Massilia</taxon>
    </lineage>
</organism>
<comment type="caution">
    <text evidence="1">The sequence shown here is derived from an EMBL/GenBank/DDBJ whole genome shotgun (WGS) entry which is preliminary data.</text>
</comment>
<gene>
    <name evidence="1" type="ORF">ACFPO9_11885</name>
</gene>
<reference evidence="2" key="1">
    <citation type="journal article" date="2019" name="Int. J. Syst. Evol. Microbiol.">
        <title>The Global Catalogue of Microorganisms (GCM) 10K type strain sequencing project: providing services to taxonomists for standard genome sequencing and annotation.</title>
        <authorList>
            <consortium name="The Broad Institute Genomics Platform"/>
            <consortium name="The Broad Institute Genome Sequencing Center for Infectious Disease"/>
            <person name="Wu L."/>
            <person name="Ma J."/>
        </authorList>
    </citation>
    <scope>NUCLEOTIDE SEQUENCE [LARGE SCALE GENOMIC DNA]</scope>
    <source>
        <strain evidence="2">CGMCC 4.5798</strain>
    </source>
</reference>
<dbReference type="EMBL" id="JBHSMZ010000006">
    <property type="protein sequence ID" value="MFC5549215.1"/>
    <property type="molecule type" value="Genomic_DNA"/>
</dbReference>
<proteinExistence type="predicted"/>
<dbReference type="InterPro" id="IPR012675">
    <property type="entry name" value="Beta-grasp_dom_sf"/>
</dbReference>
<sequence length="85" mass="9135">MQLRMRYFAGLRESLGVSSEQFTAPGTVRTVDDVVVALRQRGGNWAEALADASAFRVAVDQRMCALSSPVHEGIELALFPPVTGG</sequence>
<dbReference type="Gene3D" id="3.10.20.30">
    <property type="match status" value="1"/>
</dbReference>
<accession>A0ABW0RZT9</accession>
<dbReference type="InterPro" id="IPR016155">
    <property type="entry name" value="Mopterin_synth/thiamin_S_b"/>
</dbReference>
<dbReference type="Pfam" id="PF02597">
    <property type="entry name" value="ThiS"/>
    <property type="match status" value="1"/>
</dbReference>